<evidence type="ECO:0000313" key="3">
    <source>
        <dbReference type="Proteomes" id="UP001431754"/>
    </source>
</evidence>
<dbReference type="EMBL" id="OQ851295">
    <property type="protein sequence ID" value="WJZ69977.1"/>
    <property type="molecule type" value="Genomic_DNA"/>
</dbReference>
<dbReference type="InterPro" id="IPR036876">
    <property type="entry name" value="UVR_dom_sf"/>
</dbReference>
<reference evidence="2" key="1">
    <citation type="submission" date="2023-04" db="EMBL/GenBank/DDBJ databases">
        <title>Virulent bacteriophage PVP-XSN from an Vibrio parahaemolyticus isolate: Characterization and complete genome sequence.</title>
        <authorList>
            <person name="Qi T."/>
            <person name="Lyu S."/>
            <person name="Liu L."/>
            <person name="Guo Q."/>
            <person name="Shen W."/>
            <person name="Han M."/>
            <person name="Xiong F."/>
            <person name="Lou B."/>
            <person name="Xu H."/>
        </authorList>
    </citation>
    <scope>NUCLEOTIDE SEQUENCE</scope>
</reference>
<feature type="domain" description="UVR" evidence="1">
    <location>
        <begin position="285"/>
        <end position="315"/>
    </location>
</feature>
<evidence type="ECO:0000313" key="2">
    <source>
        <dbReference type="EMBL" id="WJZ69977.1"/>
    </source>
</evidence>
<name>A0AAX3Y3K0_9CAUD</name>
<dbReference type="Proteomes" id="UP001431754">
    <property type="component" value="Segment"/>
</dbReference>
<dbReference type="SUPFAM" id="SSF46600">
    <property type="entry name" value="C-terminal UvrC-binding domain of UvrB"/>
    <property type="match status" value="1"/>
</dbReference>
<dbReference type="InterPro" id="IPR001943">
    <property type="entry name" value="UVR_dom"/>
</dbReference>
<accession>A0AAX3Y3K0</accession>
<evidence type="ECO:0000259" key="1">
    <source>
        <dbReference type="PROSITE" id="PS50151"/>
    </source>
</evidence>
<gene>
    <name evidence="2" type="ORF">PVP_XSN000064</name>
</gene>
<dbReference type="PROSITE" id="PS50151">
    <property type="entry name" value="UVR"/>
    <property type="match status" value="1"/>
</dbReference>
<protein>
    <recommendedName>
        <fullName evidence="1">UVR domain-containing protein</fullName>
    </recommendedName>
</protein>
<proteinExistence type="predicted"/>
<sequence length="365" mass="42878">MKDKSVNTSTVTTNRQVVNREGKVVFGDFSLKIWEEGLGEAREMGGLKGADEWEKKFRRDVFKRVIQQLNRLGWAVGVWDEAEDYKCISHNYRTISKGDSLHGQLELSGRYISLEMWQSANTPTRPDYNGRYESNKYGVAPYLIRLEMERTRRRIRDYLCNVFSGYTFDEENLSIYRKPLEATALEIIHKKYEESSHFKGDVSNYNILEVNRKSADGSMLEHGKRVWFFDRKGRCCTGVCYYNINNMWWVVTGKYDYTNMASFELYTQCPEKPRIKRNKQVRRCRLEAEISTAVKKMDFEKAAVLRDIIYPTKSELFVLWNRDSRLYHRAGFCGYTDNIIDAGKFTYSELSDWADEKNEVRPLSC</sequence>
<dbReference type="Pfam" id="PF02151">
    <property type="entry name" value="UVR"/>
    <property type="match status" value="1"/>
</dbReference>
<organism evidence="2 3">
    <name type="scientific">Vibrio phage PVP-XSN</name>
    <dbReference type="NCBI Taxonomy" id="3056214"/>
    <lineage>
        <taxon>Viruses</taxon>
        <taxon>Duplodnaviria</taxon>
        <taxon>Heunggongvirae</taxon>
        <taxon>Uroviricota</taxon>
        <taxon>Caudoviricetes</taxon>
    </lineage>
</organism>